<evidence type="ECO:0000313" key="1">
    <source>
        <dbReference type="EMBL" id="CAB4152135.1"/>
    </source>
</evidence>
<gene>
    <name evidence="1" type="ORF">UFOVP583_54</name>
</gene>
<organism evidence="1">
    <name type="scientific">uncultured Caudovirales phage</name>
    <dbReference type="NCBI Taxonomy" id="2100421"/>
    <lineage>
        <taxon>Viruses</taxon>
        <taxon>Duplodnaviria</taxon>
        <taxon>Heunggongvirae</taxon>
        <taxon>Uroviricota</taxon>
        <taxon>Caudoviricetes</taxon>
        <taxon>Peduoviridae</taxon>
        <taxon>Maltschvirus</taxon>
        <taxon>Maltschvirus maltsch</taxon>
    </lineage>
</organism>
<name>A0A6J5MY09_9CAUD</name>
<sequence>MSGITDEWALDASEILSEIPKAVTVKNVPGGSPVALNALMTQPAIMQDLETGGFLNHTSFDMKFLRADALANPGLIAFGNVVAYGGQEFRIMTVTDRTPSAWVIVKVQTKVQ</sequence>
<accession>A0A6J5MY09</accession>
<proteinExistence type="predicted"/>
<dbReference type="EMBL" id="LR796563">
    <property type="protein sequence ID" value="CAB4152135.1"/>
    <property type="molecule type" value="Genomic_DNA"/>
</dbReference>
<protein>
    <submittedName>
        <fullName evidence="1">Uncharacterized protein</fullName>
    </submittedName>
</protein>
<reference evidence="1" key="1">
    <citation type="submission" date="2020-04" db="EMBL/GenBank/DDBJ databases">
        <authorList>
            <person name="Chiriac C."/>
            <person name="Salcher M."/>
            <person name="Ghai R."/>
            <person name="Kavagutti S V."/>
        </authorList>
    </citation>
    <scope>NUCLEOTIDE SEQUENCE</scope>
</reference>